<evidence type="ECO:0000313" key="3">
    <source>
        <dbReference type="Proteomes" id="UP001161423"/>
    </source>
</evidence>
<reference evidence="2" key="2">
    <citation type="submission" date="2023-01" db="EMBL/GenBank/DDBJ databases">
        <title>Draft genome sequence of Methylophaga thalassica strain NBRC 102424.</title>
        <authorList>
            <person name="Sun Q."/>
            <person name="Mori K."/>
        </authorList>
    </citation>
    <scope>NUCLEOTIDE SEQUENCE</scope>
    <source>
        <strain evidence="2">NBRC 102424</strain>
    </source>
</reference>
<keyword evidence="1" id="KW-1133">Transmembrane helix</keyword>
<comment type="caution">
    <text evidence="2">The sequence shown here is derived from an EMBL/GenBank/DDBJ whole genome shotgun (WGS) entry which is preliminary data.</text>
</comment>
<protein>
    <submittedName>
        <fullName evidence="2">Uncharacterized protein</fullName>
    </submittedName>
</protein>
<feature type="transmembrane region" description="Helical" evidence="1">
    <location>
        <begin position="38"/>
        <end position="56"/>
    </location>
</feature>
<proteinExistence type="predicted"/>
<dbReference type="Proteomes" id="UP001161423">
    <property type="component" value="Unassembled WGS sequence"/>
</dbReference>
<reference evidence="2" key="1">
    <citation type="journal article" date="2014" name="Int. J. Syst. Evol. Microbiol.">
        <title>Complete genome of a new Firmicutes species belonging to the dominant human colonic microbiota ('Ruminococcus bicirculans') reveals two chromosomes and a selective capacity to utilize plant glucans.</title>
        <authorList>
            <consortium name="NISC Comparative Sequencing Program"/>
            <person name="Wegmann U."/>
            <person name="Louis P."/>
            <person name="Goesmann A."/>
            <person name="Henrissat B."/>
            <person name="Duncan S.H."/>
            <person name="Flint H.J."/>
        </authorList>
    </citation>
    <scope>NUCLEOTIDE SEQUENCE</scope>
    <source>
        <strain evidence="2">NBRC 102424</strain>
    </source>
</reference>
<keyword evidence="1" id="KW-0812">Transmembrane</keyword>
<organism evidence="2 3">
    <name type="scientific">Methylophaga thalassica</name>
    <dbReference type="NCBI Taxonomy" id="40223"/>
    <lineage>
        <taxon>Bacteria</taxon>
        <taxon>Pseudomonadati</taxon>
        <taxon>Pseudomonadota</taxon>
        <taxon>Gammaproteobacteria</taxon>
        <taxon>Thiotrichales</taxon>
        <taxon>Piscirickettsiaceae</taxon>
        <taxon>Methylophaga</taxon>
    </lineage>
</organism>
<sequence>MPLPVVPIGILWIIGAAAAIGVLGGLVAFFITKEGTAAVLFLLVGVIAVLSIPFLPNRYSWVRELKRKLRYVLDEEK</sequence>
<feature type="transmembrane region" description="Helical" evidence="1">
    <location>
        <begin position="6"/>
        <end position="31"/>
    </location>
</feature>
<dbReference type="EMBL" id="BSND01000006">
    <property type="protein sequence ID" value="GLQ00480.1"/>
    <property type="molecule type" value="Genomic_DNA"/>
</dbReference>
<dbReference type="RefSeq" id="WP_284723430.1">
    <property type="nucleotide sequence ID" value="NZ_BSND01000006.1"/>
</dbReference>
<name>A0ABQ5TWW0_9GAMM</name>
<evidence type="ECO:0000313" key="2">
    <source>
        <dbReference type="EMBL" id="GLQ00480.1"/>
    </source>
</evidence>
<gene>
    <name evidence="2" type="ORF">GCM10007891_23330</name>
</gene>
<accession>A0ABQ5TWW0</accession>
<keyword evidence="3" id="KW-1185">Reference proteome</keyword>
<keyword evidence="1" id="KW-0472">Membrane</keyword>
<evidence type="ECO:0000256" key="1">
    <source>
        <dbReference type="SAM" id="Phobius"/>
    </source>
</evidence>